<dbReference type="InterPro" id="IPR036188">
    <property type="entry name" value="FAD/NAD-bd_sf"/>
</dbReference>
<dbReference type="GO" id="GO:0016491">
    <property type="term" value="F:oxidoreductase activity"/>
    <property type="evidence" value="ECO:0007669"/>
    <property type="project" value="InterPro"/>
</dbReference>
<dbReference type="RefSeq" id="WP_104813523.1">
    <property type="nucleotide sequence ID" value="NZ_MQUB01000001.1"/>
</dbReference>
<dbReference type="Proteomes" id="UP000239800">
    <property type="component" value="Unassembled WGS sequence"/>
</dbReference>
<dbReference type="InterPro" id="IPR002937">
    <property type="entry name" value="Amino_oxidase"/>
</dbReference>
<dbReference type="Gene3D" id="3.50.50.60">
    <property type="entry name" value="FAD/NAD(P)-binding domain"/>
    <property type="match status" value="1"/>
</dbReference>
<dbReference type="SUPFAM" id="SSF51905">
    <property type="entry name" value="FAD/NAD(P)-binding domain"/>
    <property type="match status" value="1"/>
</dbReference>
<organism evidence="2 3">
    <name type="scientific">Aureitalea marina</name>
    <dbReference type="NCBI Taxonomy" id="930804"/>
    <lineage>
        <taxon>Bacteria</taxon>
        <taxon>Pseudomonadati</taxon>
        <taxon>Bacteroidota</taxon>
        <taxon>Flavobacteriia</taxon>
        <taxon>Flavobacteriales</taxon>
        <taxon>Flavobacteriaceae</taxon>
        <taxon>Aureitalea</taxon>
    </lineage>
</organism>
<dbReference type="AlphaFoldDB" id="A0A2S7KSJ3"/>
<reference evidence="2 3" key="1">
    <citation type="submission" date="2016-11" db="EMBL/GenBank/DDBJ databases">
        <title>Trade-off between light-utilization and light-protection in marine flavobacteria.</title>
        <authorList>
            <person name="Kumagai Y."/>
        </authorList>
    </citation>
    <scope>NUCLEOTIDE SEQUENCE [LARGE SCALE GENOMIC DNA]</scope>
    <source>
        <strain evidence="2 3">NBRC 107741</strain>
    </source>
</reference>
<dbReference type="OrthoDB" id="9767561at2"/>
<accession>A0A2S7KSJ3</accession>
<sequence>MNEQVHIIGGGISGLIAARVLEDHGLSPIIIEASDRVGGRLRTDKIDGHLLDHGFQVLLTAYPSLKKYLDLEALHLTKFLPGSIIFHQGKKSLLGDASRNSKFLWPTMRSNAATLSDKLKVWKLNKELQAKPLDRIFSEPEVTTLEYLQKKGFSTRIIERFFRPFYSGIFLENELSTSSRMFEFVFKMFAQGSASLPYDGIEAIPRQLQDRLKRTSFHFNKPIAEIREHEIEFKSGEVIAREYLINATNDPMLHSRNAPSAAPRHWKSCQTLYFKSSGRVIHQPIIGLIAFKDALINNICYSSRLYPHPDGEEMLSVTVVKEHHLGQDQLVKQVIKELREHCGIDTDIEFTKLYDIPQALPELNNLQYDLKPGSTQLDSHTFLTGDTMLNASLNGAMLAGEQAALDVLKAIQEKDLQ</sequence>
<evidence type="ECO:0000313" key="3">
    <source>
        <dbReference type="Proteomes" id="UP000239800"/>
    </source>
</evidence>
<keyword evidence="3" id="KW-1185">Reference proteome</keyword>
<evidence type="ECO:0000259" key="1">
    <source>
        <dbReference type="Pfam" id="PF01593"/>
    </source>
</evidence>
<name>A0A2S7KSJ3_9FLAO</name>
<proteinExistence type="predicted"/>
<feature type="domain" description="Amine oxidase" evidence="1">
    <location>
        <begin position="12"/>
        <end position="408"/>
    </location>
</feature>
<dbReference type="PANTHER" id="PTHR42841">
    <property type="entry name" value="AMINE OXIDASE"/>
    <property type="match status" value="1"/>
</dbReference>
<evidence type="ECO:0000313" key="2">
    <source>
        <dbReference type="EMBL" id="PQB05577.1"/>
    </source>
</evidence>
<dbReference type="EMBL" id="MQUB01000001">
    <property type="protein sequence ID" value="PQB05577.1"/>
    <property type="molecule type" value="Genomic_DNA"/>
</dbReference>
<comment type="caution">
    <text evidence="2">The sequence shown here is derived from an EMBL/GenBank/DDBJ whole genome shotgun (WGS) entry which is preliminary data.</text>
</comment>
<protein>
    <recommendedName>
        <fullName evidence="1">Amine oxidase domain-containing protein</fullName>
    </recommendedName>
</protein>
<gene>
    <name evidence="2" type="ORF">BST85_12210</name>
</gene>
<dbReference type="Pfam" id="PF01593">
    <property type="entry name" value="Amino_oxidase"/>
    <property type="match status" value="1"/>
</dbReference>